<dbReference type="STRING" id="1121298.SAMN05444401_1822"/>
<dbReference type="OrthoDB" id="9805416at2"/>
<gene>
    <name evidence="7" type="ORF">SAMN05444401_1822</name>
</gene>
<evidence type="ECO:0000256" key="2">
    <source>
        <dbReference type="ARBA" id="ARBA00023002"/>
    </source>
</evidence>
<dbReference type="PANTHER" id="PTHR43026:SF1">
    <property type="entry name" value="2-HYDROXYACID DEHYDROGENASE HOMOLOG 1-RELATED"/>
    <property type="match status" value="1"/>
</dbReference>
<dbReference type="RefSeq" id="WP_073005693.1">
    <property type="nucleotide sequence ID" value="NZ_FQZO01000002.1"/>
</dbReference>
<dbReference type="InterPro" id="IPR036291">
    <property type="entry name" value="NAD(P)-bd_dom_sf"/>
</dbReference>
<dbReference type="Pfam" id="PF00389">
    <property type="entry name" value="2-Hacid_dh"/>
    <property type="match status" value="1"/>
</dbReference>
<keyword evidence="2 4" id="KW-0560">Oxidoreductase</keyword>
<dbReference type="AlphaFoldDB" id="A0A1M6F6F4"/>
<dbReference type="Gene3D" id="3.40.50.720">
    <property type="entry name" value="NAD(P)-binding Rossmann-like Domain"/>
    <property type="match status" value="2"/>
</dbReference>
<accession>A0A1M6F6F4</accession>
<dbReference type="Pfam" id="PF02826">
    <property type="entry name" value="2-Hacid_dh_C"/>
    <property type="match status" value="1"/>
</dbReference>
<name>A0A1M6F6F4_9CLOT</name>
<dbReference type="EMBL" id="FQZO01000002">
    <property type="protein sequence ID" value="SHI93246.1"/>
    <property type="molecule type" value="Genomic_DNA"/>
</dbReference>
<dbReference type="CDD" id="cd12185">
    <property type="entry name" value="HGDH_LDH_like"/>
    <property type="match status" value="1"/>
</dbReference>
<sequence length="328" mass="36088">MKIIAYAVRPDELSSFEKYSKKLGHDVTLVKESFAPENAHLAEGYDAVSILGNCRATSEALEILSKLNINYLATRSAGVNNIDMEAARRFNIRVSNVPAYSPNAVAEFAVASTLCIARNLHQAIRRVDVQNFGLAGLIGFELRNKTIGFIGTGRIGLTAIKAFSGFGAKMIGYDLYPNEEAKKYIEYRTLDELFAEADIISMHCPLTSENLHLINAENISKMKDGVVIVNTARGALMDAAAVIEGLKSGKIGGLATDVYENEVGIFHSDHTNSILKDDILARLLQFPNVLVTPHFGFYTDEAVSNMVEYSLQNLKDFEVNNQCKNEIK</sequence>
<keyword evidence="8" id="KW-1185">Reference proteome</keyword>
<evidence type="ECO:0000259" key="5">
    <source>
        <dbReference type="Pfam" id="PF00389"/>
    </source>
</evidence>
<organism evidence="7 8">
    <name type="scientific">Clostridium amylolyticum</name>
    <dbReference type="NCBI Taxonomy" id="1121298"/>
    <lineage>
        <taxon>Bacteria</taxon>
        <taxon>Bacillati</taxon>
        <taxon>Bacillota</taxon>
        <taxon>Clostridia</taxon>
        <taxon>Eubacteriales</taxon>
        <taxon>Clostridiaceae</taxon>
        <taxon>Clostridium</taxon>
    </lineage>
</organism>
<dbReference type="InterPro" id="IPR058205">
    <property type="entry name" value="D-LDH-like"/>
</dbReference>
<evidence type="ECO:0000259" key="6">
    <source>
        <dbReference type="Pfam" id="PF02826"/>
    </source>
</evidence>
<comment type="similarity">
    <text evidence="1 4">Belongs to the D-isomer specific 2-hydroxyacid dehydrogenase family.</text>
</comment>
<evidence type="ECO:0000256" key="3">
    <source>
        <dbReference type="ARBA" id="ARBA00023027"/>
    </source>
</evidence>
<dbReference type="InterPro" id="IPR006140">
    <property type="entry name" value="D-isomer_DH_NAD-bd"/>
</dbReference>
<evidence type="ECO:0000256" key="1">
    <source>
        <dbReference type="ARBA" id="ARBA00005854"/>
    </source>
</evidence>
<proteinExistence type="inferred from homology"/>
<dbReference type="InterPro" id="IPR006139">
    <property type="entry name" value="D-isomer_2_OHA_DH_cat_dom"/>
</dbReference>
<dbReference type="InterPro" id="IPR029753">
    <property type="entry name" value="D-isomer_DH_CS"/>
</dbReference>
<feature type="domain" description="D-isomer specific 2-hydroxyacid dehydrogenase catalytic" evidence="5">
    <location>
        <begin position="7"/>
        <end position="327"/>
    </location>
</feature>
<dbReference type="SUPFAM" id="SSF52283">
    <property type="entry name" value="Formate/glycerate dehydrogenase catalytic domain-like"/>
    <property type="match status" value="1"/>
</dbReference>
<dbReference type="GO" id="GO:0051287">
    <property type="term" value="F:NAD binding"/>
    <property type="evidence" value="ECO:0007669"/>
    <property type="project" value="InterPro"/>
</dbReference>
<keyword evidence="3" id="KW-0520">NAD</keyword>
<dbReference type="PANTHER" id="PTHR43026">
    <property type="entry name" value="2-HYDROXYACID DEHYDROGENASE HOMOLOG 1-RELATED"/>
    <property type="match status" value="1"/>
</dbReference>
<dbReference type="SUPFAM" id="SSF51735">
    <property type="entry name" value="NAD(P)-binding Rossmann-fold domains"/>
    <property type="match status" value="1"/>
</dbReference>
<dbReference type="PROSITE" id="PS00671">
    <property type="entry name" value="D_2_HYDROXYACID_DH_3"/>
    <property type="match status" value="1"/>
</dbReference>
<protein>
    <submittedName>
        <fullName evidence="7">D-lactate dehydrogenase</fullName>
    </submittedName>
</protein>
<dbReference type="GO" id="GO:0008720">
    <property type="term" value="F:D-lactate dehydrogenase (NAD+) activity"/>
    <property type="evidence" value="ECO:0007669"/>
    <property type="project" value="TreeGrafter"/>
</dbReference>
<evidence type="ECO:0000313" key="7">
    <source>
        <dbReference type="EMBL" id="SHI93246.1"/>
    </source>
</evidence>
<dbReference type="Proteomes" id="UP000184080">
    <property type="component" value="Unassembled WGS sequence"/>
</dbReference>
<feature type="domain" description="D-isomer specific 2-hydroxyacid dehydrogenase NAD-binding" evidence="6">
    <location>
        <begin position="111"/>
        <end position="296"/>
    </location>
</feature>
<evidence type="ECO:0000313" key="8">
    <source>
        <dbReference type="Proteomes" id="UP000184080"/>
    </source>
</evidence>
<reference evidence="7 8" key="1">
    <citation type="submission" date="2016-11" db="EMBL/GenBank/DDBJ databases">
        <authorList>
            <person name="Jaros S."/>
            <person name="Januszkiewicz K."/>
            <person name="Wedrychowicz H."/>
        </authorList>
    </citation>
    <scope>NUCLEOTIDE SEQUENCE [LARGE SCALE GENOMIC DNA]</scope>
    <source>
        <strain evidence="7 8">DSM 21864</strain>
    </source>
</reference>
<evidence type="ECO:0000256" key="4">
    <source>
        <dbReference type="RuleBase" id="RU003719"/>
    </source>
</evidence>